<evidence type="ECO:0000313" key="3">
    <source>
        <dbReference type="Proteomes" id="UP000499080"/>
    </source>
</evidence>
<keyword evidence="3" id="KW-1185">Reference proteome</keyword>
<protein>
    <submittedName>
        <fullName evidence="2">Uncharacterized protein</fullName>
    </submittedName>
</protein>
<sequence length="53" mass="5746">MMADIEKEPPQPSKDDAPEKKLDILDIVGATACGRDASSSWCIFSPSLPERTP</sequence>
<evidence type="ECO:0000256" key="1">
    <source>
        <dbReference type="SAM" id="MobiDB-lite"/>
    </source>
</evidence>
<dbReference type="Proteomes" id="UP000499080">
    <property type="component" value="Unassembled WGS sequence"/>
</dbReference>
<reference evidence="2 3" key="1">
    <citation type="journal article" date="2019" name="Sci. Rep.">
        <title>Orb-weaving spider Araneus ventricosus genome elucidates the spidroin gene catalogue.</title>
        <authorList>
            <person name="Kono N."/>
            <person name="Nakamura H."/>
            <person name="Ohtoshi R."/>
            <person name="Moran D.A.P."/>
            <person name="Shinohara A."/>
            <person name="Yoshida Y."/>
            <person name="Fujiwara M."/>
            <person name="Mori M."/>
            <person name="Tomita M."/>
            <person name="Arakawa K."/>
        </authorList>
    </citation>
    <scope>NUCLEOTIDE SEQUENCE [LARGE SCALE GENOMIC DNA]</scope>
</reference>
<accession>A0A4Y2V487</accession>
<dbReference type="EMBL" id="BGPR01042475">
    <property type="protein sequence ID" value="GBO18876.1"/>
    <property type="molecule type" value="Genomic_DNA"/>
</dbReference>
<dbReference type="AlphaFoldDB" id="A0A4Y2V487"/>
<gene>
    <name evidence="2" type="ORF">AVEN_208160_1</name>
</gene>
<organism evidence="2 3">
    <name type="scientific">Araneus ventricosus</name>
    <name type="common">Orbweaver spider</name>
    <name type="synonym">Epeira ventricosa</name>
    <dbReference type="NCBI Taxonomy" id="182803"/>
    <lineage>
        <taxon>Eukaryota</taxon>
        <taxon>Metazoa</taxon>
        <taxon>Ecdysozoa</taxon>
        <taxon>Arthropoda</taxon>
        <taxon>Chelicerata</taxon>
        <taxon>Arachnida</taxon>
        <taxon>Araneae</taxon>
        <taxon>Araneomorphae</taxon>
        <taxon>Entelegynae</taxon>
        <taxon>Araneoidea</taxon>
        <taxon>Araneidae</taxon>
        <taxon>Araneus</taxon>
    </lineage>
</organism>
<feature type="region of interest" description="Disordered" evidence="1">
    <location>
        <begin position="1"/>
        <end position="20"/>
    </location>
</feature>
<proteinExistence type="predicted"/>
<name>A0A4Y2V487_ARAVE</name>
<evidence type="ECO:0000313" key="2">
    <source>
        <dbReference type="EMBL" id="GBO18876.1"/>
    </source>
</evidence>
<feature type="non-terminal residue" evidence="2">
    <location>
        <position position="53"/>
    </location>
</feature>
<comment type="caution">
    <text evidence="2">The sequence shown here is derived from an EMBL/GenBank/DDBJ whole genome shotgun (WGS) entry which is preliminary data.</text>
</comment>